<reference evidence="2" key="1">
    <citation type="journal article" date="2018" name="Gigascience">
        <title>Genome assembly of the Pink Ipe (Handroanthus impetiginosus, Bignoniaceae), a highly valued, ecologically keystone Neotropical timber forest tree.</title>
        <authorList>
            <person name="Silva-Junior O.B."/>
            <person name="Grattapaglia D."/>
            <person name="Novaes E."/>
            <person name="Collevatti R.G."/>
        </authorList>
    </citation>
    <scope>NUCLEOTIDE SEQUENCE [LARGE SCALE GENOMIC DNA]</scope>
    <source>
        <strain evidence="2">cv. UFG-1</strain>
    </source>
</reference>
<evidence type="ECO:0000313" key="2">
    <source>
        <dbReference type="Proteomes" id="UP000231279"/>
    </source>
</evidence>
<protein>
    <submittedName>
        <fullName evidence="1">Uncharacterized protein</fullName>
    </submittedName>
</protein>
<dbReference type="EMBL" id="NKXS01006774">
    <property type="protein sequence ID" value="PIN00748.1"/>
    <property type="molecule type" value="Genomic_DNA"/>
</dbReference>
<evidence type="ECO:0000313" key="1">
    <source>
        <dbReference type="EMBL" id="PIN00748.1"/>
    </source>
</evidence>
<dbReference type="Proteomes" id="UP000231279">
    <property type="component" value="Unassembled WGS sequence"/>
</dbReference>
<gene>
    <name evidence="1" type="ORF">CDL12_26748</name>
</gene>
<dbReference type="AlphaFoldDB" id="A0A2G9G613"/>
<keyword evidence="2" id="KW-1185">Reference proteome</keyword>
<name>A0A2G9G613_9LAMI</name>
<accession>A0A2G9G613</accession>
<comment type="caution">
    <text evidence="1">The sequence shown here is derived from an EMBL/GenBank/DDBJ whole genome shotgun (WGS) entry which is preliminary data.</text>
</comment>
<organism evidence="1 2">
    <name type="scientific">Handroanthus impetiginosus</name>
    <dbReference type="NCBI Taxonomy" id="429701"/>
    <lineage>
        <taxon>Eukaryota</taxon>
        <taxon>Viridiplantae</taxon>
        <taxon>Streptophyta</taxon>
        <taxon>Embryophyta</taxon>
        <taxon>Tracheophyta</taxon>
        <taxon>Spermatophyta</taxon>
        <taxon>Magnoliopsida</taxon>
        <taxon>eudicotyledons</taxon>
        <taxon>Gunneridae</taxon>
        <taxon>Pentapetalae</taxon>
        <taxon>asterids</taxon>
        <taxon>lamiids</taxon>
        <taxon>Lamiales</taxon>
        <taxon>Bignoniaceae</taxon>
        <taxon>Crescentiina</taxon>
        <taxon>Tabebuia alliance</taxon>
        <taxon>Handroanthus</taxon>
    </lineage>
</organism>
<proteinExistence type="predicted"/>
<sequence length="77" mass="8761">MPLNTLFSFSLHVERAPISIFFPLSSHAQDSADYLKIAPLKKKDRLINSHSHETLTYFSFLELDGILKKISTILLSN</sequence>